<dbReference type="Gene3D" id="3.30.300.30">
    <property type="match status" value="1"/>
</dbReference>
<protein>
    <submittedName>
        <fullName evidence="6">4-coumarate--CoA ligase 1-like</fullName>
    </submittedName>
</protein>
<dbReference type="Gene3D" id="2.30.38.10">
    <property type="entry name" value="Luciferase, Domain 3"/>
    <property type="match status" value="1"/>
</dbReference>
<evidence type="ECO:0000313" key="6">
    <source>
        <dbReference type="RefSeq" id="XP_022250102.1"/>
    </source>
</evidence>
<name>A0ABM1T2J6_LIMPO</name>
<dbReference type="InterPro" id="IPR020845">
    <property type="entry name" value="AMP-binding_CS"/>
</dbReference>
<evidence type="ECO:0000259" key="3">
    <source>
        <dbReference type="Pfam" id="PF00501"/>
    </source>
</evidence>
<sequence>MGECFCVYIPNSIDYVVAFLGIVSAGGIVTTANPSYTAEELQHQLNDSSAVYLLAAESNIQKAMKVKQSVLSLKEIFVLGNDEECCSRFSDLLEDDGSFFHKPVSVQPREMPLVLPYSSGTTGLPKGVILTHHNIISIIHQMTHPDIFPLTTEDVVLGVLPFFHCFGLVLVSLCSVIRGCPVVVMSRFKPELFLTAIQQYKVTVILLAPPIAHFLVESPLVDKYDLSSVTTILSGAAALHPQVAVKLQTKFPSARIGQGYGMTEVSPVACVPLVGQTLYESVGVPVPATRMKIVSISGGATLGPGEKGEILISGPQVMKGYLNNPEATSLTIDEDGWLHTGDVGFYTEDKNFYLVDRIKELIKYKGHQVAPAELELLLMKHPSICDAAVVGVPDPRVGDLARAFVVIKPSHDDITPQCVQEFIAEHVASYKHLHGGIEFVDHIPRNASGKILRRKLRAKIFPK</sequence>
<evidence type="ECO:0000256" key="2">
    <source>
        <dbReference type="ARBA" id="ARBA00023140"/>
    </source>
</evidence>
<accession>A0ABM1T2J6</accession>
<dbReference type="RefSeq" id="XP_022250102.1">
    <property type="nucleotide sequence ID" value="XM_022394394.1"/>
</dbReference>
<dbReference type="PANTHER" id="PTHR24096">
    <property type="entry name" value="LONG-CHAIN-FATTY-ACID--COA LIGASE"/>
    <property type="match status" value="1"/>
</dbReference>
<keyword evidence="5" id="KW-1185">Reference proteome</keyword>
<comment type="subcellular location">
    <subcellularLocation>
        <location evidence="1">Peroxisome</location>
    </subcellularLocation>
</comment>
<dbReference type="GeneID" id="106466399"/>
<dbReference type="InterPro" id="IPR025110">
    <property type="entry name" value="AMP-bd_C"/>
</dbReference>
<keyword evidence="2" id="KW-0576">Peroxisome</keyword>
<dbReference type="Pfam" id="PF13193">
    <property type="entry name" value="AMP-binding_C"/>
    <property type="match status" value="1"/>
</dbReference>
<feature type="domain" description="AMP-dependent synthetase/ligase" evidence="3">
    <location>
        <begin position="2"/>
        <end position="322"/>
    </location>
</feature>
<evidence type="ECO:0000256" key="1">
    <source>
        <dbReference type="ARBA" id="ARBA00004275"/>
    </source>
</evidence>
<reference evidence="6" key="1">
    <citation type="submission" date="2025-08" db="UniProtKB">
        <authorList>
            <consortium name="RefSeq"/>
        </authorList>
    </citation>
    <scope>IDENTIFICATION</scope>
    <source>
        <tissue evidence="6">Muscle</tissue>
    </source>
</reference>
<feature type="domain" description="AMP-binding enzyme C-terminal" evidence="4">
    <location>
        <begin position="373"/>
        <end position="450"/>
    </location>
</feature>
<gene>
    <name evidence="6" type="primary">LOC106466399</name>
</gene>
<dbReference type="Pfam" id="PF00501">
    <property type="entry name" value="AMP-binding"/>
    <property type="match status" value="1"/>
</dbReference>
<evidence type="ECO:0000313" key="5">
    <source>
        <dbReference type="Proteomes" id="UP000694941"/>
    </source>
</evidence>
<evidence type="ECO:0000259" key="4">
    <source>
        <dbReference type="Pfam" id="PF13193"/>
    </source>
</evidence>
<dbReference type="Proteomes" id="UP000694941">
    <property type="component" value="Unplaced"/>
</dbReference>
<dbReference type="PANTHER" id="PTHR24096:SF422">
    <property type="entry name" value="BCDNA.GH02901"/>
    <property type="match status" value="1"/>
</dbReference>
<dbReference type="CDD" id="cd05911">
    <property type="entry name" value="Firefly_Luc_like"/>
    <property type="match status" value="1"/>
</dbReference>
<dbReference type="InterPro" id="IPR045851">
    <property type="entry name" value="AMP-bd_C_sf"/>
</dbReference>
<dbReference type="InterPro" id="IPR000873">
    <property type="entry name" value="AMP-dep_synth/lig_dom"/>
</dbReference>
<organism evidence="5 6">
    <name type="scientific">Limulus polyphemus</name>
    <name type="common">Atlantic horseshoe crab</name>
    <dbReference type="NCBI Taxonomy" id="6850"/>
    <lineage>
        <taxon>Eukaryota</taxon>
        <taxon>Metazoa</taxon>
        <taxon>Ecdysozoa</taxon>
        <taxon>Arthropoda</taxon>
        <taxon>Chelicerata</taxon>
        <taxon>Merostomata</taxon>
        <taxon>Xiphosura</taxon>
        <taxon>Limulidae</taxon>
        <taxon>Limulus</taxon>
    </lineage>
</organism>
<dbReference type="PROSITE" id="PS00455">
    <property type="entry name" value="AMP_BINDING"/>
    <property type="match status" value="1"/>
</dbReference>
<dbReference type="SUPFAM" id="SSF56801">
    <property type="entry name" value="Acetyl-CoA synthetase-like"/>
    <property type="match status" value="1"/>
</dbReference>
<dbReference type="Gene3D" id="3.40.50.980">
    <property type="match status" value="2"/>
</dbReference>
<proteinExistence type="predicted"/>